<dbReference type="EMBL" id="MFBT01000032">
    <property type="protein sequence ID" value="OGD98733.1"/>
    <property type="molecule type" value="Genomic_DNA"/>
</dbReference>
<feature type="transmembrane region" description="Helical" evidence="1">
    <location>
        <begin position="110"/>
        <end position="135"/>
    </location>
</feature>
<proteinExistence type="predicted"/>
<name>A0A1F5H3M2_9BACT</name>
<reference evidence="2 3" key="1">
    <citation type="journal article" date="2016" name="Nat. Commun.">
        <title>Thousands of microbial genomes shed light on interconnected biogeochemical processes in an aquifer system.</title>
        <authorList>
            <person name="Anantharaman K."/>
            <person name="Brown C.T."/>
            <person name="Hug L.A."/>
            <person name="Sharon I."/>
            <person name="Castelle C.J."/>
            <person name="Probst A.J."/>
            <person name="Thomas B.C."/>
            <person name="Singh A."/>
            <person name="Wilkins M.J."/>
            <person name="Karaoz U."/>
            <person name="Brodie E.L."/>
            <person name="Williams K.H."/>
            <person name="Hubbard S.S."/>
            <person name="Banfield J.F."/>
        </authorList>
    </citation>
    <scope>NUCLEOTIDE SEQUENCE [LARGE SCALE GENOMIC DNA]</scope>
</reference>
<evidence type="ECO:0000256" key="1">
    <source>
        <dbReference type="SAM" id="Phobius"/>
    </source>
</evidence>
<evidence type="ECO:0000313" key="2">
    <source>
        <dbReference type="EMBL" id="OGD98733.1"/>
    </source>
</evidence>
<dbReference type="Proteomes" id="UP000177039">
    <property type="component" value="Unassembled WGS sequence"/>
</dbReference>
<feature type="transmembrane region" description="Helical" evidence="1">
    <location>
        <begin position="87"/>
        <end position="104"/>
    </location>
</feature>
<feature type="transmembrane region" description="Helical" evidence="1">
    <location>
        <begin position="41"/>
        <end position="62"/>
    </location>
</feature>
<comment type="caution">
    <text evidence="2">The sequence shown here is derived from an EMBL/GenBank/DDBJ whole genome shotgun (WGS) entry which is preliminary data.</text>
</comment>
<protein>
    <submittedName>
        <fullName evidence="2">Uncharacterized protein</fullName>
    </submittedName>
</protein>
<accession>A0A1F5H3M2</accession>
<sequence length="145" mass="15149">MNQKQLVNFLGFWVANTVVFLLASVIFGGNVVLGNDKLSGPMAAILSGLILTVAGALIAPAVEKSGFKKSLQGLDLANTFGLKIKDASWAGVFLIVNVVTIWVVKRLAIVTGLGISSVLWVLMLAALATLAQWGVAKATGAMPKK</sequence>
<gene>
    <name evidence="2" type="ORF">A3B54_04800</name>
</gene>
<keyword evidence="1" id="KW-0812">Transmembrane</keyword>
<keyword evidence="1" id="KW-0472">Membrane</keyword>
<organism evidence="2 3">
    <name type="scientific">Candidatus Curtissbacteria bacterium RIFCSPLOWO2_01_FULL_42_50</name>
    <dbReference type="NCBI Taxonomy" id="1797730"/>
    <lineage>
        <taxon>Bacteria</taxon>
        <taxon>Candidatus Curtissiibacteriota</taxon>
    </lineage>
</organism>
<evidence type="ECO:0000313" key="3">
    <source>
        <dbReference type="Proteomes" id="UP000177039"/>
    </source>
</evidence>
<dbReference type="AlphaFoldDB" id="A0A1F5H3M2"/>
<keyword evidence="1" id="KW-1133">Transmembrane helix</keyword>
<feature type="transmembrane region" description="Helical" evidence="1">
    <location>
        <begin position="7"/>
        <end position="29"/>
    </location>
</feature>